<protein>
    <submittedName>
        <fullName evidence="3">Y4mF family transcriptional regulator</fullName>
    </submittedName>
</protein>
<dbReference type="GO" id="GO:0003677">
    <property type="term" value="F:DNA binding"/>
    <property type="evidence" value="ECO:0007669"/>
    <property type="project" value="UniProtKB-KW"/>
</dbReference>
<dbReference type="AlphaFoldDB" id="A0A316EES1"/>
<dbReference type="OrthoDB" id="1357763at2"/>
<dbReference type="Gene3D" id="1.10.260.40">
    <property type="entry name" value="lambda repressor-like DNA-binding domains"/>
    <property type="match status" value="1"/>
</dbReference>
<comment type="caution">
    <text evidence="3">The sequence shown here is derived from an EMBL/GenBank/DDBJ whole genome shotgun (WGS) entry which is preliminary data.</text>
</comment>
<reference evidence="3 4" key="1">
    <citation type="submission" date="2018-05" db="EMBL/GenBank/DDBJ databases">
        <title>Genomic Encyclopedia of Archaeal and Bacterial Type Strains, Phase II (KMG-II): from individual species to whole genera.</title>
        <authorList>
            <person name="Goeker M."/>
        </authorList>
    </citation>
    <scope>NUCLEOTIDE SEQUENCE [LARGE SCALE GENOMIC DNA]</scope>
    <source>
        <strain evidence="3 4">DSM 22214</strain>
    </source>
</reference>
<dbReference type="GO" id="GO:0003700">
    <property type="term" value="F:DNA-binding transcription factor activity"/>
    <property type="evidence" value="ECO:0007669"/>
    <property type="project" value="TreeGrafter"/>
</dbReference>
<proteinExistence type="predicted"/>
<dbReference type="PROSITE" id="PS50943">
    <property type="entry name" value="HTH_CROC1"/>
    <property type="match status" value="1"/>
</dbReference>
<evidence type="ECO:0000313" key="4">
    <source>
        <dbReference type="Proteomes" id="UP000245489"/>
    </source>
</evidence>
<keyword evidence="4" id="KW-1185">Reference proteome</keyword>
<feature type="domain" description="HTH cro/C1-type" evidence="2">
    <location>
        <begin position="10"/>
        <end position="64"/>
    </location>
</feature>
<dbReference type="InterPro" id="IPR001387">
    <property type="entry name" value="Cro/C1-type_HTH"/>
</dbReference>
<evidence type="ECO:0000313" key="3">
    <source>
        <dbReference type="EMBL" id="PWK28208.1"/>
    </source>
</evidence>
<name>A0A316EES1_9BACT</name>
<dbReference type="SMART" id="SM00530">
    <property type="entry name" value="HTH_XRE"/>
    <property type="match status" value="1"/>
</dbReference>
<keyword evidence="1" id="KW-0238">DNA-binding</keyword>
<dbReference type="GO" id="GO:0005829">
    <property type="term" value="C:cytosol"/>
    <property type="evidence" value="ECO:0007669"/>
    <property type="project" value="TreeGrafter"/>
</dbReference>
<dbReference type="Pfam" id="PF01381">
    <property type="entry name" value="HTH_3"/>
    <property type="match status" value="1"/>
</dbReference>
<dbReference type="PANTHER" id="PTHR46797">
    <property type="entry name" value="HTH-TYPE TRANSCRIPTIONAL REGULATOR"/>
    <property type="match status" value="1"/>
</dbReference>
<evidence type="ECO:0000256" key="1">
    <source>
        <dbReference type="ARBA" id="ARBA00023125"/>
    </source>
</evidence>
<dbReference type="InterPro" id="IPR050807">
    <property type="entry name" value="TransReg_Diox_bact_type"/>
</dbReference>
<dbReference type="CDD" id="cd00093">
    <property type="entry name" value="HTH_XRE"/>
    <property type="match status" value="1"/>
</dbReference>
<dbReference type="RefSeq" id="WP_109741767.1">
    <property type="nucleotide sequence ID" value="NZ_QGGO01000004.1"/>
</dbReference>
<evidence type="ECO:0000259" key="2">
    <source>
        <dbReference type="PROSITE" id="PS50943"/>
    </source>
</evidence>
<organism evidence="3 4">
    <name type="scientific">Arcicella aurantiaca</name>
    <dbReference type="NCBI Taxonomy" id="591202"/>
    <lineage>
        <taxon>Bacteria</taxon>
        <taxon>Pseudomonadati</taxon>
        <taxon>Bacteroidota</taxon>
        <taxon>Cytophagia</taxon>
        <taxon>Cytophagales</taxon>
        <taxon>Flectobacillaceae</taxon>
        <taxon>Arcicella</taxon>
    </lineage>
</organism>
<dbReference type="SUPFAM" id="SSF47413">
    <property type="entry name" value="lambda repressor-like DNA-binding domains"/>
    <property type="match status" value="1"/>
</dbReference>
<gene>
    <name evidence="3" type="ORF">LV89_00989</name>
</gene>
<accession>A0A316EES1</accession>
<sequence>MNKELLGKNIKYRRKVLKVRQEDLAEISGVALRTVVSIERGEGNPSLETLLKIAEVLGMELQLNVKL</sequence>
<dbReference type="InterPro" id="IPR010982">
    <property type="entry name" value="Lambda_DNA-bd_dom_sf"/>
</dbReference>
<dbReference type="EMBL" id="QGGO01000004">
    <property type="protein sequence ID" value="PWK28208.1"/>
    <property type="molecule type" value="Genomic_DNA"/>
</dbReference>
<dbReference type="PANTHER" id="PTHR46797:SF1">
    <property type="entry name" value="METHYLPHOSPHONATE SYNTHASE"/>
    <property type="match status" value="1"/>
</dbReference>
<dbReference type="Proteomes" id="UP000245489">
    <property type="component" value="Unassembled WGS sequence"/>
</dbReference>